<evidence type="ECO:0000256" key="5">
    <source>
        <dbReference type="SAM" id="MobiDB-lite"/>
    </source>
</evidence>
<dbReference type="OrthoDB" id="9806894at2"/>
<gene>
    <name evidence="7" type="ORF">DT23_13110</name>
</gene>
<evidence type="ECO:0000313" key="7">
    <source>
        <dbReference type="EMBL" id="KEO60654.1"/>
    </source>
</evidence>
<reference evidence="7 8" key="1">
    <citation type="journal article" date="2015" name="Antonie Van Leeuwenhoek">
        <title>Thioclava indica sp. nov., isolated from surface seawater of the Indian Ocean.</title>
        <authorList>
            <person name="Liu Y."/>
            <person name="Lai Q."/>
            <person name="Du J."/>
            <person name="Xu H."/>
            <person name="Jiang L."/>
            <person name="Shao Z."/>
        </authorList>
    </citation>
    <scope>NUCLEOTIDE SEQUENCE [LARGE SCALE GENOMIC DNA]</scope>
    <source>
        <strain evidence="7 8">DT23-4</strain>
    </source>
</reference>
<dbReference type="AlphaFoldDB" id="A0A074JW28"/>
<keyword evidence="2 6" id="KW-0812">Transmembrane</keyword>
<keyword evidence="8" id="KW-1185">Reference proteome</keyword>
<evidence type="ECO:0000256" key="1">
    <source>
        <dbReference type="ARBA" id="ARBA00004141"/>
    </source>
</evidence>
<feature type="region of interest" description="Disordered" evidence="5">
    <location>
        <begin position="184"/>
        <end position="204"/>
    </location>
</feature>
<dbReference type="RefSeq" id="WP_038129411.1">
    <property type="nucleotide sequence ID" value="NZ_AUNB01000017.1"/>
</dbReference>
<feature type="transmembrane region" description="Helical" evidence="6">
    <location>
        <begin position="71"/>
        <end position="99"/>
    </location>
</feature>
<protein>
    <recommendedName>
        <fullName evidence="9">Colicin V production CvpA</fullName>
    </recommendedName>
</protein>
<dbReference type="GO" id="GO:0016020">
    <property type="term" value="C:membrane"/>
    <property type="evidence" value="ECO:0007669"/>
    <property type="project" value="UniProtKB-SubCell"/>
</dbReference>
<evidence type="ECO:0000256" key="2">
    <source>
        <dbReference type="ARBA" id="ARBA00022692"/>
    </source>
</evidence>
<evidence type="ECO:0008006" key="9">
    <source>
        <dbReference type="Google" id="ProtNLM"/>
    </source>
</evidence>
<sequence length="204" mass="21399">MDGFTIVDAIVAIVIILSAILAYSRGFVREGLAIVGWIAAAVIAYAFANQARPLVQQIPGLDKFIGNSCELGMIGGFAVVFAIALVVFSILTPLFASAVQRSALGGLDQGLGFLFGVLRGVILVAVAFVVYDRVMGNDPVSMVDNSRSAKVFARMSGQMDETMPSDAPGWIVARYEALVATCTAPQGDGTDPARIDELPSTPAN</sequence>
<keyword evidence="4 6" id="KW-0472">Membrane</keyword>
<dbReference type="EMBL" id="AUNB01000017">
    <property type="protein sequence ID" value="KEO60654.1"/>
    <property type="molecule type" value="Genomic_DNA"/>
</dbReference>
<evidence type="ECO:0000256" key="3">
    <source>
        <dbReference type="ARBA" id="ARBA00022989"/>
    </source>
</evidence>
<dbReference type="PANTHER" id="PTHR36926">
    <property type="entry name" value="COLICIN V PRODUCTION PROTEIN"/>
    <property type="match status" value="1"/>
</dbReference>
<dbReference type="STRING" id="1353528.DT23_13110"/>
<name>A0A074JW28_9RHOB</name>
<dbReference type="Pfam" id="PF02674">
    <property type="entry name" value="Colicin_V"/>
    <property type="match status" value="1"/>
</dbReference>
<organism evidence="7 8">
    <name type="scientific">Thioclava indica</name>
    <dbReference type="NCBI Taxonomy" id="1353528"/>
    <lineage>
        <taxon>Bacteria</taxon>
        <taxon>Pseudomonadati</taxon>
        <taxon>Pseudomonadota</taxon>
        <taxon>Alphaproteobacteria</taxon>
        <taxon>Rhodobacterales</taxon>
        <taxon>Paracoccaceae</taxon>
        <taxon>Thioclava</taxon>
    </lineage>
</organism>
<dbReference type="InterPro" id="IPR052719">
    <property type="entry name" value="CvpA-like"/>
</dbReference>
<dbReference type="eggNOG" id="COG1286">
    <property type="taxonomic scope" value="Bacteria"/>
</dbReference>
<evidence type="ECO:0000313" key="8">
    <source>
        <dbReference type="Proteomes" id="UP000027471"/>
    </source>
</evidence>
<comment type="caution">
    <text evidence="7">The sequence shown here is derived from an EMBL/GenBank/DDBJ whole genome shotgun (WGS) entry which is preliminary data.</text>
</comment>
<feature type="transmembrane region" description="Helical" evidence="6">
    <location>
        <begin position="111"/>
        <end position="131"/>
    </location>
</feature>
<proteinExistence type="predicted"/>
<feature type="transmembrane region" description="Helical" evidence="6">
    <location>
        <begin position="31"/>
        <end position="51"/>
    </location>
</feature>
<comment type="subcellular location">
    <subcellularLocation>
        <location evidence="1">Membrane</location>
        <topology evidence="1">Multi-pass membrane protein</topology>
    </subcellularLocation>
</comment>
<feature type="transmembrane region" description="Helical" evidence="6">
    <location>
        <begin position="6"/>
        <end position="24"/>
    </location>
</feature>
<keyword evidence="3 6" id="KW-1133">Transmembrane helix</keyword>
<dbReference type="InterPro" id="IPR003825">
    <property type="entry name" value="Colicin-V_CvpA"/>
</dbReference>
<dbReference type="GO" id="GO:0009403">
    <property type="term" value="P:toxin biosynthetic process"/>
    <property type="evidence" value="ECO:0007669"/>
    <property type="project" value="InterPro"/>
</dbReference>
<dbReference type="PANTHER" id="PTHR36926:SF1">
    <property type="entry name" value="COLICIN V PRODUCTION PROTEIN"/>
    <property type="match status" value="1"/>
</dbReference>
<dbReference type="Proteomes" id="UP000027471">
    <property type="component" value="Unassembled WGS sequence"/>
</dbReference>
<accession>A0A074JW28</accession>
<evidence type="ECO:0000256" key="6">
    <source>
        <dbReference type="SAM" id="Phobius"/>
    </source>
</evidence>
<evidence type="ECO:0000256" key="4">
    <source>
        <dbReference type="ARBA" id="ARBA00023136"/>
    </source>
</evidence>